<gene>
    <name evidence="3" type="ORF">CFX1CAM_1126</name>
</gene>
<dbReference type="InterPro" id="IPR028098">
    <property type="entry name" value="Glyco_trans_4-like_N"/>
</dbReference>
<reference evidence="4" key="1">
    <citation type="submission" date="2017-05" db="EMBL/GenBank/DDBJ databases">
        <authorList>
            <person name="Kirkegaard R."/>
            <person name="Mcilroy J S."/>
        </authorList>
    </citation>
    <scope>NUCLEOTIDE SEQUENCE [LARGE SCALE GENOMIC DNA]</scope>
</reference>
<dbReference type="PANTHER" id="PTHR45947">
    <property type="entry name" value="SULFOQUINOVOSYL TRANSFERASE SQD2"/>
    <property type="match status" value="1"/>
</dbReference>
<name>A0A1Y6K3E2_9CHLR</name>
<protein>
    <recommendedName>
        <fullName evidence="5">Glycosyltransferase</fullName>
    </recommendedName>
</protein>
<dbReference type="Gene3D" id="3.40.50.2000">
    <property type="entry name" value="Glycogen Phosphorylase B"/>
    <property type="match status" value="2"/>
</dbReference>
<feature type="domain" description="Glycosyl transferase family 1" evidence="1">
    <location>
        <begin position="190"/>
        <end position="348"/>
    </location>
</feature>
<organism evidence="3 4">
    <name type="scientific">Candidatus Brevifilum fermentans</name>
    <dbReference type="NCBI Taxonomy" id="1986204"/>
    <lineage>
        <taxon>Bacteria</taxon>
        <taxon>Bacillati</taxon>
        <taxon>Chloroflexota</taxon>
        <taxon>Anaerolineae</taxon>
        <taxon>Anaerolineales</taxon>
        <taxon>Anaerolineaceae</taxon>
        <taxon>Candidatus Brevifilum</taxon>
    </lineage>
</organism>
<sequence length="370" mass="41890">MYYTRWPQQFSSTSIKTRAYSLVSPRRSKDVESTTFYSEGYFTKGKRLINAYFSDTSYMSYWFRAQGQLSVADKLRLMITFGNLITYRPDILQLVNSTTYLKVKDLYLPERPKLISSFHGYDIVTRPYNDPVWNKYLGELFERADGLHFVSEWLRDKALALGAPEEKTKVIYAGVDSDFFNPTQKIKIDIQRQIKIISTGRLVELKGYQYAFKAVKLLLDQGLDIHYSIIGEGTAREQLSRLANDLEIVKNVSFLGTKDKTELRGLLDSSDIYLQPSLTEALGGAVLEACSMALPVVASSVGGIPEIIQNEANGLLVPPKNPEALACAIKQLVENPPDAQEMAASARKTVENKFSIEQETKKWLELYRSL</sequence>
<evidence type="ECO:0008006" key="5">
    <source>
        <dbReference type="Google" id="ProtNLM"/>
    </source>
</evidence>
<dbReference type="CDD" id="cd03801">
    <property type="entry name" value="GT4_PimA-like"/>
    <property type="match status" value="1"/>
</dbReference>
<dbReference type="PANTHER" id="PTHR45947:SF3">
    <property type="entry name" value="SULFOQUINOVOSYL TRANSFERASE SQD2"/>
    <property type="match status" value="1"/>
</dbReference>
<evidence type="ECO:0000313" key="3">
    <source>
        <dbReference type="EMBL" id="SMX54191.1"/>
    </source>
</evidence>
<evidence type="ECO:0000259" key="1">
    <source>
        <dbReference type="Pfam" id="PF00534"/>
    </source>
</evidence>
<dbReference type="Proteomes" id="UP000195514">
    <property type="component" value="Chromosome I"/>
</dbReference>
<feature type="domain" description="Glycosyltransferase subfamily 4-like N-terminal" evidence="2">
    <location>
        <begin position="84"/>
        <end position="178"/>
    </location>
</feature>
<dbReference type="Pfam" id="PF00534">
    <property type="entry name" value="Glycos_transf_1"/>
    <property type="match status" value="1"/>
</dbReference>
<dbReference type="Pfam" id="PF13439">
    <property type="entry name" value="Glyco_transf_4"/>
    <property type="match status" value="1"/>
</dbReference>
<dbReference type="EMBL" id="LT859958">
    <property type="protein sequence ID" value="SMX54191.1"/>
    <property type="molecule type" value="Genomic_DNA"/>
</dbReference>
<dbReference type="InterPro" id="IPR001296">
    <property type="entry name" value="Glyco_trans_1"/>
</dbReference>
<evidence type="ECO:0000313" key="4">
    <source>
        <dbReference type="Proteomes" id="UP000195514"/>
    </source>
</evidence>
<accession>A0A1Y6K3E2</accession>
<proteinExistence type="predicted"/>
<dbReference type="GO" id="GO:0016757">
    <property type="term" value="F:glycosyltransferase activity"/>
    <property type="evidence" value="ECO:0007669"/>
    <property type="project" value="InterPro"/>
</dbReference>
<dbReference type="KEGG" id="abat:CFX1CAM_1126"/>
<dbReference type="AlphaFoldDB" id="A0A1Y6K3E2"/>
<dbReference type="SUPFAM" id="SSF53756">
    <property type="entry name" value="UDP-Glycosyltransferase/glycogen phosphorylase"/>
    <property type="match status" value="1"/>
</dbReference>
<keyword evidence="4" id="KW-1185">Reference proteome</keyword>
<evidence type="ECO:0000259" key="2">
    <source>
        <dbReference type="Pfam" id="PF13439"/>
    </source>
</evidence>
<dbReference type="InterPro" id="IPR050194">
    <property type="entry name" value="Glycosyltransferase_grp1"/>
</dbReference>